<feature type="domain" description="N-acetyltransferase" evidence="1">
    <location>
        <begin position="17"/>
        <end position="172"/>
    </location>
</feature>
<dbReference type="GO" id="GO:0030649">
    <property type="term" value="P:aminoglycoside antibiotic catabolic process"/>
    <property type="evidence" value="ECO:0007669"/>
    <property type="project" value="TreeGrafter"/>
</dbReference>
<dbReference type="Proteomes" id="UP000292927">
    <property type="component" value="Unassembled WGS sequence"/>
</dbReference>
<dbReference type="SUPFAM" id="SSF55729">
    <property type="entry name" value="Acyl-CoA N-acyltransferases (Nat)"/>
    <property type="match status" value="1"/>
</dbReference>
<protein>
    <submittedName>
        <fullName evidence="2">Putative acetyltransferase</fullName>
    </submittedName>
</protein>
<name>A0A4V2F5H5_9FIRM</name>
<evidence type="ECO:0000259" key="1">
    <source>
        <dbReference type="PROSITE" id="PS51186"/>
    </source>
</evidence>
<dbReference type="InterPro" id="IPR025559">
    <property type="entry name" value="Eis_dom"/>
</dbReference>
<dbReference type="Pfam" id="PF17668">
    <property type="entry name" value="Acetyltransf_17"/>
    <property type="match status" value="1"/>
</dbReference>
<keyword evidence="2" id="KW-0808">Transferase</keyword>
<dbReference type="RefSeq" id="WP_130436152.1">
    <property type="nucleotide sequence ID" value="NZ_SGXF01000007.1"/>
</dbReference>
<accession>A0A4V2F5H5</accession>
<dbReference type="Pfam" id="PF13530">
    <property type="entry name" value="SCP2_2"/>
    <property type="match status" value="1"/>
</dbReference>
<evidence type="ECO:0000313" key="3">
    <source>
        <dbReference type="Proteomes" id="UP000292927"/>
    </source>
</evidence>
<comment type="caution">
    <text evidence="2">The sequence shown here is derived from an EMBL/GenBank/DDBJ whole genome shotgun (WGS) entry which is preliminary data.</text>
</comment>
<evidence type="ECO:0000313" key="2">
    <source>
        <dbReference type="EMBL" id="RZS92839.1"/>
    </source>
</evidence>
<dbReference type="InterPro" id="IPR000182">
    <property type="entry name" value="GNAT_dom"/>
</dbReference>
<dbReference type="EMBL" id="SGXF01000007">
    <property type="protein sequence ID" value="RZS92839.1"/>
    <property type="molecule type" value="Genomic_DNA"/>
</dbReference>
<dbReference type="AlphaFoldDB" id="A0A4V2F5H5"/>
<dbReference type="Gene3D" id="3.30.1050.10">
    <property type="entry name" value="SCP2 sterol-binding domain"/>
    <property type="match status" value="1"/>
</dbReference>
<organism evidence="2 3">
    <name type="scientific">Cuneatibacter caecimuris</name>
    <dbReference type="NCBI Taxonomy" id="1796618"/>
    <lineage>
        <taxon>Bacteria</taxon>
        <taxon>Bacillati</taxon>
        <taxon>Bacillota</taxon>
        <taxon>Clostridia</taxon>
        <taxon>Lachnospirales</taxon>
        <taxon>Lachnospiraceae</taxon>
        <taxon>Cuneatibacter</taxon>
    </lineage>
</organism>
<dbReference type="InterPro" id="IPR041380">
    <property type="entry name" value="Acetyltransf_17"/>
</dbReference>
<dbReference type="InterPro" id="IPR051554">
    <property type="entry name" value="Acetyltransferase_Eis"/>
</dbReference>
<keyword evidence="3" id="KW-1185">Reference proteome</keyword>
<dbReference type="OrthoDB" id="9768284at2"/>
<dbReference type="SUPFAM" id="SSF55718">
    <property type="entry name" value="SCP-like"/>
    <property type="match status" value="1"/>
</dbReference>
<dbReference type="InterPro" id="IPR036527">
    <property type="entry name" value="SCP2_sterol-bd_dom_sf"/>
</dbReference>
<reference evidence="2 3" key="1">
    <citation type="submission" date="2019-02" db="EMBL/GenBank/DDBJ databases">
        <title>Genomic Encyclopedia of Type Strains, Phase IV (KMG-IV): sequencing the most valuable type-strain genomes for metagenomic binning, comparative biology and taxonomic classification.</title>
        <authorList>
            <person name="Goeker M."/>
        </authorList>
    </citation>
    <scope>NUCLEOTIDE SEQUENCE [LARGE SCALE GENOMIC DNA]</scope>
    <source>
        <strain evidence="2 3">DSM 29486</strain>
    </source>
</reference>
<dbReference type="Pfam" id="PF13527">
    <property type="entry name" value="Acetyltransf_9"/>
    <property type="match status" value="1"/>
</dbReference>
<proteinExistence type="predicted"/>
<dbReference type="InterPro" id="IPR016181">
    <property type="entry name" value="Acyl_CoA_acyltransferase"/>
</dbReference>
<dbReference type="PROSITE" id="PS51186">
    <property type="entry name" value="GNAT"/>
    <property type="match status" value="1"/>
</dbReference>
<dbReference type="GO" id="GO:0034069">
    <property type="term" value="F:aminoglycoside N-acetyltransferase activity"/>
    <property type="evidence" value="ECO:0007669"/>
    <property type="project" value="TreeGrafter"/>
</dbReference>
<dbReference type="PANTHER" id="PTHR37817:SF1">
    <property type="entry name" value="N-ACETYLTRANSFERASE EIS"/>
    <property type="match status" value="1"/>
</dbReference>
<dbReference type="Gene3D" id="3.40.630.30">
    <property type="match status" value="2"/>
</dbReference>
<gene>
    <name evidence="2" type="ORF">EV209_2912</name>
</gene>
<dbReference type="PANTHER" id="PTHR37817">
    <property type="entry name" value="N-ACETYLTRANSFERASE EIS"/>
    <property type="match status" value="1"/>
</dbReference>
<sequence>MSDQKKEKEYLEVKGDFKMRRLDGGDLEQFNALLRYAFQVTADELVKSGWTENEMMYAKMPVLQSSYVLGWFYHEKLASMIVVYPMQVNVHDTLMDMGGVTGVATYPEYVGRGLISSLLLRVLAHMKESGQKLSFLYPYFIPLYRKFGWEIVSDKITFTIKDSQLPRAVPVPGMMERVDTDSEDLKNVYDYFSAQSHGALVRNELEWEEYWRWDSDDVIAAIYYNEKHKPLGYVVYYLKNEVFQVKELVTLNAEARHGIWNYISAHKSMLNTVTGSNYSGEPMAFAFEDSEMVENIEPYIMARIVDVKTFMEEYPFQEQPDFKVHFRIRDAAAPWNNGDFVVYWQEGETVCEQIEDAPYVNLVELDIRTLTTMMMGYKRPGYLYEHEYLETEYYMVQVLEKLIPVGKPYFSDYF</sequence>